<dbReference type="InterPro" id="IPR014729">
    <property type="entry name" value="Rossmann-like_a/b/a_fold"/>
</dbReference>
<feature type="domain" description="UspA" evidence="3">
    <location>
        <begin position="3"/>
        <end position="146"/>
    </location>
</feature>
<comment type="similarity">
    <text evidence="1 2">Belongs to the universal stress protein A family.</text>
</comment>
<keyword evidence="2" id="KW-0963">Cytoplasm</keyword>
<evidence type="ECO:0000313" key="5">
    <source>
        <dbReference type="Proteomes" id="UP000018419"/>
    </source>
</evidence>
<evidence type="ECO:0000256" key="1">
    <source>
        <dbReference type="ARBA" id="ARBA00008791"/>
    </source>
</evidence>
<dbReference type="PRINTS" id="PR01438">
    <property type="entry name" value="UNVRSLSTRESS"/>
</dbReference>
<dbReference type="PIRSF" id="PIRSF006276">
    <property type="entry name" value="UspA"/>
    <property type="match status" value="1"/>
</dbReference>
<dbReference type="Proteomes" id="UP000018419">
    <property type="component" value="Unassembled WGS sequence"/>
</dbReference>
<sequence>MTYQHILVPVDGSPTSLAAVKQAADIAKAFGSKVTAVCVLSVEPFIAVEFVDTQTLVEDYRNKAKQEIQKTLDQAKALFAAEGVEVETRLTEGQEIYKEIINTAEEINADLIIMGSHGRKGIKKIFLGSVAQSVLAATHLPVMIIKQ</sequence>
<dbReference type="Gene3D" id="3.40.50.620">
    <property type="entry name" value="HUPs"/>
    <property type="match status" value="1"/>
</dbReference>
<comment type="subcellular location">
    <subcellularLocation>
        <location evidence="2">Cytoplasm</location>
    </subcellularLocation>
</comment>
<name>A0ABP2GKC9_ACIRA</name>
<dbReference type="Pfam" id="PF00582">
    <property type="entry name" value="Usp"/>
    <property type="match status" value="1"/>
</dbReference>
<keyword evidence="5" id="KW-1185">Reference proteome</keyword>
<proteinExistence type="inferred from homology"/>
<protein>
    <recommendedName>
        <fullName evidence="2">Universal stress protein</fullName>
    </recommendedName>
</protein>
<organism evidence="4 5">
    <name type="scientific">Acinetobacter radioresistens SK82</name>
    <dbReference type="NCBI Taxonomy" id="596318"/>
    <lineage>
        <taxon>Bacteria</taxon>
        <taxon>Pseudomonadati</taxon>
        <taxon>Pseudomonadota</taxon>
        <taxon>Gammaproteobacteria</taxon>
        <taxon>Moraxellales</taxon>
        <taxon>Moraxellaceae</taxon>
        <taxon>Acinetobacter</taxon>
    </lineage>
</organism>
<dbReference type="CDD" id="cd00293">
    <property type="entry name" value="USP-like"/>
    <property type="match status" value="1"/>
</dbReference>
<dbReference type="PANTHER" id="PTHR46268:SF6">
    <property type="entry name" value="UNIVERSAL STRESS PROTEIN UP12"/>
    <property type="match status" value="1"/>
</dbReference>
<dbReference type="PANTHER" id="PTHR46268">
    <property type="entry name" value="STRESS RESPONSE PROTEIN NHAX"/>
    <property type="match status" value="1"/>
</dbReference>
<dbReference type="GeneID" id="56306512"/>
<dbReference type="EMBL" id="ACVR01000045">
    <property type="protein sequence ID" value="EET82232.1"/>
    <property type="molecule type" value="Genomic_DNA"/>
</dbReference>
<dbReference type="InterPro" id="IPR006016">
    <property type="entry name" value="UspA"/>
</dbReference>
<gene>
    <name evidence="4" type="ORF">ACIRA0001_2278</name>
</gene>
<dbReference type="RefSeq" id="WP_005018965.1">
    <property type="nucleotide sequence ID" value="NZ_ACVR01000045.1"/>
</dbReference>
<dbReference type="InterPro" id="IPR006015">
    <property type="entry name" value="Universal_stress_UspA"/>
</dbReference>
<accession>A0ABP2GKC9</accession>
<reference evidence="4 5" key="1">
    <citation type="submission" date="2009-07" db="EMBL/GenBank/DDBJ databases">
        <authorList>
            <person name="Madupu R."/>
            <person name="Durkin A.S."/>
            <person name="Torralba M."/>
            <person name="Methe B."/>
            <person name="Sutton G.G."/>
            <person name="Strausberg R.L."/>
            <person name="Nelson K.E."/>
        </authorList>
    </citation>
    <scope>NUCLEOTIDE SEQUENCE [LARGE SCALE GENOMIC DNA]</scope>
    <source>
        <strain evidence="4 5">SK82</strain>
    </source>
</reference>
<evidence type="ECO:0000256" key="2">
    <source>
        <dbReference type="PIRNR" id="PIRNR006276"/>
    </source>
</evidence>
<dbReference type="SUPFAM" id="SSF52402">
    <property type="entry name" value="Adenine nucleotide alpha hydrolases-like"/>
    <property type="match status" value="1"/>
</dbReference>
<evidence type="ECO:0000259" key="3">
    <source>
        <dbReference type="Pfam" id="PF00582"/>
    </source>
</evidence>
<comment type="caution">
    <text evidence="4">The sequence shown here is derived from an EMBL/GenBank/DDBJ whole genome shotgun (WGS) entry which is preliminary data.</text>
</comment>
<evidence type="ECO:0000313" key="4">
    <source>
        <dbReference type="EMBL" id="EET82232.1"/>
    </source>
</evidence>